<dbReference type="EMBL" id="MHCI01000014">
    <property type="protein sequence ID" value="OGY16589.1"/>
    <property type="molecule type" value="Genomic_DNA"/>
</dbReference>
<dbReference type="AlphaFoldDB" id="A0A1G1VMG2"/>
<sequence>MRNLEQYPGATEQIPSSMSNRRIRISRREFLRDVVDFTAAMGLLAFEPLHALTERSKEISERGGLENYLNFYEPLDPLPTQGTNLRIIGVKHTNETLVDNIEDIRARVQQAPFVFVEYFFDGIRNRARLGVYIDQKMNDGLGYSEGVKFYSGIGRICAQEGKDIIVANPDNEWTGQTELFIQALPTTVAINSLQFFVKNLQGKKITRRSFLRHLILGISALLSATQTGYTRDLRSTLEQASILTSDIPENERADVLGWNLWDYRDIRTAEGIEYALQSFSDETSPEDEVPLFEGSYHNGMLEYLKKPELRQTKRNLYPHYNLVDHDTVRRYTYDPKQDTWILKQELPYGPQALMNDRLLNSVKSLVGKP</sequence>
<gene>
    <name evidence="1" type="ORF">A2785_03280</name>
</gene>
<evidence type="ECO:0000313" key="2">
    <source>
        <dbReference type="Proteomes" id="UP000179069"/>
    </source>
</evidence>
<comment type="caution">
    <text evidence="1">The sequence shown here is derived from an EMBL/GenBank/DDBJ whole genome shotgun (WGS) entry which is preliminary data.</text>
</comment>
<evidence type="ECO:0000313" key="1">
    <source>
        <dbReference type="EMBL" id="OGY16589.1"/>
    </source>
</evidence>
<reference evidence="1 2" key="1">
    <citation type="journal article" date="2016" name="Nat. Commun.">
        <title>Thousands of microbial genomes shed light on interconnected biogeochemical processes in an aquifer system.</title>
        <authorList>
            <person name="Anantharaman K."/>
            <person name="Brown C.T."/>
            <person name="Hug L.A."/>
            <person name="Sharon I."/>
            <person name="Castelle C.J."/>
            <person name="Probst A.J."/>
            <person name="Thomas B.C."/>
            <person name="Singh A."/>
            <person name="Wilkins M.J."/>
            <person name="Karaoz U."/>
            <person name="Brodie E.L."/>
            <person name="Williams K.H."/>
            <person name="Hubbard S.S."/>
            <person name="Banfield J.F."/>
        </authorList>
    </citation>
    <scope>NUCLEOTIDE SEQUENCE [LARGE SCALE GENOMIC DNA]</scope>
</reference>
<accession>A0A1G1VMG2</accession>
<protein>
    <submittedName>
        <fullName evidence="1">Uncharacterized protein</fullName>
    </submittedName>
</protein>
<proteinExistence type="predicted"/>
<name>A0A1G1VMG2_9BACT</name>
<dbReference type="Proteomes" id="UP000179069">
    <property type="component" value="Unassembled WGS sequence"/>
</dbReference>
<organism evidence="1 2">
    <name type="scientific">Candidatus Chisholmbacteria bacterium RIFCSPHIGHO2_01_FULL_49_18</name>
    <dbReference type="NCBI Taxonomy" id="1797590"/>
    <lineage>
        <taxon>Bacteria</taxon>
        <taxon>Candidatus Chisholmiibacteriota</taxon>
    </lineage>
</organism>